<protein>
    <submittedName>
        <fullName evidence="3">Glycosyl transferase group 1</fullName>
    </submittedName>
</protein>
<gene>
    <name evidence="3" type="ordered locus">Sta7437_1462</name>
</gene>
<accession>K9XSG7</accession>
<evidence type="ECO:0000256" key="1">
    <source>
        <dbReference type="ARBA" id="ARBA00022679"/>
    </source>
</evidence>
<organism evidence="3 4">
    <name type="scientific">Stanieria cyanosphaera (strain ATCC 29371 / PCC 7437)</name>
    <dbReference type="NCBI Taxonomy" id="111780"/>
    <lineage>
        <taxon>Bacteria</taxon>
        <taxon>Bacillati</taxon>
        <taxon>Cyanobacteriota</taxon>
        <taxon>Cyanophyceae</taxon>
        <taxon>Pleurocapsales</taxon>
        <taxon>Dermocarpellaceae</taxon>
        <taxon>Stanieria</taxon>
    </lineage>
</organism>
<evidence type="ECO:0000259" key="2">
    <source>
        <dbReference type="Pfam" id="PF00534"/>
    </source>
</evidence>
<dbReference type="HOGENOM" id="CLU_651592_0_0_3"/>
<dbReference type="Gene3D" id="3.40.50.2000">
    <property type="entry name" value="Glycogen Phosphorylase B"/>
    <property type="match status" value="1"/>
</dbReference>
<dbReference type="KEGG" id="scs:Sta7437_1462"/>
<evidence type="ECO:0000313" key="4">
    <source>
        <dbReference type="Proteomes" id="UP000010473"/>
    </source>
</evidence>
<keyword evidence="4" id="KW-1185">Reference proteome</keyword>
<name>K9XSG7_STAC7</name>
<dbReference type="EMBL" id="CP003653">
    <property type="protein sequence ID" value="AFZ35029.1"/>
    <property type="molecule type" value="Genomic_DNA"/>
</dbReference>
<reference evidence="4" key="1">
    <citation type="journal article" date="2013" name="Proc. Natl. Acad. Sci. U.S.A.">
        <title>Improving the coverage of the cyanobacterial phylum using diversity-driven genome sequencing.</title>
        <authorList>
            <person name="Shih P.M."/>
            <person name="Wu D."/>
            <person name="Latifi A."/>
            <person name="Axen S.D."/>
            <person name="Fewer D.P."/>
            <person name="Talla E."/>
            <person name="Calteau A."/>
            <person name="Cai F."/>
            <person name="Tandeau de Marsac N."/>
            <person name="Rippka R."/>
            <person name="Herdman M."/>
            <person name="Sivonen K."/>
            <person name="Coursin T."/>
            <person name="Laurent T."/>
            <person name="Goodwin L."/>
            <person name="Nolan M."/>
            <person name="Davenport K.W."/>
            <person name="Han C.S."/>
            <person name="Rubin E.M."/>
            <person name="Eisen J.A."/>
            <person name="Woyke T."/>
            <person name="Gugger M."/>
            <person name="Kerfeld C.A."/>
        </authorList>
    </citation>
    <scope>NUCLEOTIDE SEQUENCE [LARGE SCALE GENOMIC DNA]</scope>
    <source>
        <strain evidence="4">ATCC 29371 / PCC 7437</strain>
    </source>
</reference>
<feature type="domain" description="Glycosyl transferase family 1" evidence="2">
    <location>
        <begin position="230"/>
        <end position="391"/>
    </location>
</feature>
<dbReference type="Proteomes" id="UP000010473">
    <property type="component" value="Chromosome"/>
</dbReference>
<dbReference type="PANTHER" id="PTHR46401">
    <property type="entry name" value="GLYCOSYLTRANSFERASE WBBK-RELATED"/>
    <property type="match status" value="1"/>
</dbReference>
<sequence length="432" mass="49584">MLGIDQNRQQTKVEETANRLLLFELNPGGHHPGYLQHLIKYWCAQQFPGHLDVLISREFADKHPQIVSLGNNHSRVTFVQITPEEQNQLFNSEQLEHSFSGRIKRAFQEYQILSRYTKVLGTTHCFLMYLDTILLRLAISSKLPCRFSCIYFRPIFHYANFPSYSSEDREWLWRWRDRVCLPRLLNSSYLDTLFCLDSVVIEELNRMSKSPKAIHLPDPVQIYNHPASEIEQLKNSLAIEPGRKVFLLFGALSERKGLFKLLEAITTLTPELSQQLCLLLVGPITPRDQASLEAHLTKLPNFVQIIRIDRFIPDEEIQPYFQISDVILAPYQRHIGMSAILVRAATAQKPVLASHFGLMGEITRRYQLGLAVDSTIPAQIAEGLCRFLQTSPEALCNRSQMNQFAQINQAELFAEKIFNCLTKSKSTRGGVR</sequence>
<dbReference type="GO" id="GO:0016757">
    <property type="term" value="F:glycosyltransferase activity"/>
    <property type="evidence" value="ECO:0007669"/>
    <property type="project" value="InterPro"/>
</dbReference>
<dbReference type="AlphaFoldDB" id="K9XSG7"/>
<evidence type="ECO:0000313" key="3">
    <source>
        <dbReference type="EMBL" id="AFZ35029.1"/>
    </source>
</evidence>
<dbReference type="InterPro" id="IPR001296">
    <property type="entry name" value="Glyco_trans_1"/>
</dbReference>
<proteinExistence type="predicted"/>
<dbReference type="RefSeq" id="WP_015192701.1">
    <property type="nucleotide sequence ID" value="NC_019748.1"/>
</dbReference>
<dbReference type="Pfam" id="PF00534">
    <property type="entry name" value="Glycos_transf_1"/>
    <property type="match status" value="1"/>
</dbReference>
<dbReference type="OrthoDB" id="7826001at2"/>
<dbReference type="eggNOG" id="COG0438">
    <property type="taxonomic scope" value="Bacteria"/>
</dbReference>
<dbReference type="PANTHER" id="PTHR46401:SF2">
    <property type="entry name" value="GLYCOSYLTRANSFERASE WBBK-RELATED"/>
    <property type="match status" value="1"/>
</dbReference>
<dbReference type="STRING" id="111780.Sta7437_1462"/>
<keyword evidence="1 3" id="KW-0808">Transferase</keyword>
<dbReference type="GO" id="GO:0009103">
    <property type="term" value="P:lipopolysaccharide biosynthetic process"/>
    <property type="evidence" value="ECO:0007669"/>
    <property type="project" value="TreeGrafter"/>
</dbReference>
<dbReference type="SUPFAM" id="SSF53756">
    <property type="entry name" value="UDP-Glycosyltransferase/glycogen phosphorylase"/>
    <property type="match status" value="1"/>
</dbReference>